<sequence>MKAALSAASAAAAVAAPKAICRHLLLSSSSTSTTRSLYGSVRTYAQYGKVEALAKKLNAAPPVTTNLSAGQSQGGSPSAASEAGITSRRRKKWMGPRPPKPPSPNTKLHLPEGHGENLWVWTHIEAGHTVYMLKPYLNPRNVQTQLPYTGKKLVPSKIRKDYWRCMAQVKFKSGQGEIGRRIYQMLIELKRRHELEWDKSQEELFKISRRERGEALNDQKANVVADLAAVLGEGRGKANKLVTHKGDEQVMEDVTIYWANAQDRLHAKVWNGNVKHFLGIPSLGPVVDPVGMDAPPPTPPKNVEAEAGAEKADGKEKDGKEGPGEDGDDGKKQKKKGMTKEGAEKVLEGPFIV</sequence>
<evidence type="ECO:0000256" key="2">
    <source>
        <dbReference type="ARBA" id="ARBA00010741"/>
    </source>
</evidence>
<feature type="region of interest" description="Disordered" evidence="9">
    <location>
        <begin position="64"/>
        <end position="111"/>
    </location>
</feature>
<evidence type="ECO:0000313" key="11">
    <source>
        <dbReference type="Proteomes" id="UP001283341"/>
    </source>
</evidence>
<dbReference type="GO" id="GO:0000150">
    <property type="term" value="F:DNA strand exchange activity"/>
    <property type="evidence" value="ECO:0007669"/>
    <property type="project" value="InterPro"/>
</dbReference>
<name>A0AAE0HV37_9PEZI</name>
<keyword evidence="6" id="KW-0804">Transcription</keyword>
<protein>
    <recommendedName>
        <fullName evidence="8">Large ribosomal subunit protein mL67</fullName>
    </recommendedName>
</protein>
<dbReference type="GO" id="GO:1990904">
    <property type="term" value="C:ribonucleoprotein complex"/>
    <property type="evidence" value="ECO:0007669"/>
    <property type="project" value="UniProtKB-KW"/>
</dbReference>
<evidence type="ECO:0000256" key="7">
    <source>
        <dbReference type="ARBA" id="ARBA00023274"/>
    </source>
</evidence>
<dbReference type="EMBL" id="JAUEDM010000007">
    <property type="protein sequence ID" value="KAK3313448.1"/>
    <property type="molecule type" value="Genomic_DNA"/>
</dbReference>
<dbReference type="GO" id="GO:0003697">
    <property type="term" value="F:single-stranded DNA binding"/>
    <property type="evidence" value="ECO:0007669"/>
    <property type="project" value="InterPro"/>
</dbReference>
<keyword evidence="4" id="KW-0805">Transcription regulation</keyword>
<keyword evidence="3" id="KW-0689">Ribosomal protein</keyword>
<dbReference type="GO" id="GO:0005840">
    <property type="term" value="C:ribosome"/>
    <property type="evidence" value="ECO:0007669"/>
    <property type="project" value="UniProtKB-KW"/>
</dbReference>
<dbReference type="GO" id="GO:0003735">
    <property type="term" value="F:structural constituent of ribosome"/>
    <property type="evidence" value="ECO:0007669"/>
    <property type="project" value="TreeGrafter"/>
</dbReference>
<evidence type="ECO:0000313" key="10">
    <source>
        <dbReference type="EMBL" id="KAK3313448.1"/>
    </source>
</evidence>
<comment type="similarity">
    <text evidence="2">Belongs to the mitochondrion-specific ribosomal protein mL67 family.</text>
</comment>
<feature type="compositionally biased region" description="Low complexity" evidence="9">
    <location>
        <begin position="68"/>
        <end position="84"/>
    </location>
</feature>
<dbReference type="AlphaFoldDB" id="A0AAE0HV37"/>
<dbReference type="PANTHER" id="PTHR28184">
    <property type="entry name" value="MITOCHONDRIAL HOMOLOGOUS RECOMBINATION PROTEIN 1"/>
    <property type="match status" value="1"/>
</dbReference>
<evidence type="ECO:0000256" key="6">
    <source>
        <dbReference type="ARBA" id="ARBA00023163"/>
    </source>
</evidence>
<keyword evidence="5" id="KW-0496">Mitochondrion</keyword>
<dbReference type="Proteomes" id="UP001283341">
    <property type="component" value="Unassembled WGS sequence"/>
</dbReference>
<dbReference type="InterPro" id="IPR024629">
    <property type="entry name" value="Ribosomal_mL67"/>
</dbReference>
<feature type="compositionally biased region" description="Basic and acidic residues" evidence="9">
    <location>
        <begin position="308"/>
        <end position="323"/>
    </location>
</feature>
<organism evidence="10 11">
    <name type="scientific">Apodospora peruviana</name>
    <dbReference type="NCBI Taxonomy" id="516989"/>
    <lineage>
        <taxon>Eukaryota</taxon>
        <taxon>Fungi</taxon>
        <taxon>Dikarya</taxon>
        <taxon>Ascomycota</taxon>
        <taxon>Pezizomycotina</taxon>
        <taxon>Sordariomycetes</taxon>
        <taxon>Sordariomycetidae</taxon>
        <taxon>Sordariales</taxon>
        <taxon>Lasiosphaeriaceae</taxon>
        <taxon>Apodospora</taxon>
    </lineage>
</organism>
<reference evidence="10" key="1">
    <citation type="journal article" date="2023" name="Mol. Phylogenet. Evol.">
        <title>Genome-scale phylogeny and comparative genomics of the fungal order Sordariales.</title>
        <authorList>
            <person name="Hensen N."/>
            <person name="Bonometti L."/>
            <person name="Westerberg I."/>
            <person name="Brannstrom I.O."/>
            <person name="Guillou S."/>
            <person name="Cros-Aarteil S."/>
            <person name="Calhoun S."/>
            <person name="Haridas S."/>
            <person name="Kuo A."/>
            <person name="Mondo S."/>
            <person name="Pangilinan J."/>
            <person name="Riley R."/>
            <person name="LaButti K."/>
            <person name="Andreopoulos B."/>
            <person name="Lipzen A."/>
            <person name="Chen C."/>
            <person name="Yan M."/>
            <person name="Daum C."/>
            <person name="Ng V."/>
            <person name="Clum A."/>
            <person name="Steindorff A."/>
            <person name="Ohm R.A."/>
            <person name="Martin F."/>
            <person name="Silar P."/>
            <person name="Natvig D.O."/>
            <person name="Lalanne C."/>
            <person name="Gautier V."/>
            <person name="Ament-Velasquez S.L."/>
            <person name="Kruys A."/>
            <person name="Hutchinson M.I."/>
            <person name="Powell A.J."/>
            <person name="Barry K."/>
            <person name="Miller A.N."/>
            <person name="Grigoriev I.V."/>
            <person name="Debuchy R."/>
            <person name="Gladieux P."/>
            <person name="Hiltunen Thoren M."/>
            <person name="Johannesson H."/>
        </authorList>
    </citation>
    <scope>NUCLEOTIDE SEQUENCE</scope>
    <source>
        <strain evidence="10">CBS 118394</strain>
    </source>
</reference>
<evidence type="ECO:0000256" key="5">
    <source>
        <dbReference type="ARBA" id="ARBA00023128"/>
    </source>
</evidence>
<evidence type="ECO:0000256" key="3">
    <source>
        <dbReference type="ARBA" id="ARBA00022980"/>
    </source>
</evidence>
<dbReference type="Pfam" id="PF12829">
    <property type="entry name" value="Mhr1"/>
    <property type="match status" value="1"/>
</dbReference>
<comment type="caution">
    <text evidence="10">The sequence shown here is derived from an EMBL/GenBank/DDBJ whole genome shotgun (WGS) entry which is preliminary data.</text>
</comment>
<keyword evidence="7" id="KW-0687">Ribonucleoprotein</keyword>
<dbReference type="GO" id="GO:0005739">
    <property type="term" value="C:mitochondrion"/>
    <property type="evidence" value="ECO:0007669"/>
    <property type="project" value="UniProtKB-SubCell"/>
</dbReference>
<comment type="subcellular location">
    <subcellularLocation>
        <location evidence="1">Mitochondrion</location>
    </subcellularLocation>
</comment>
<feature type="compositionally biased region" description="Basic and acidic residues" evidence="9">
    <location>
        <begin position="338"/>
        <end position="347"/>
    </location>
</feature>
<evidence type="ECO:0000256" key="9">
    <source>
        <dbReference type="SAM" id="MobiDB-lite"/>
    </source>
</evidence>
<dbReference type="PANTHER" id="PTHR28184:SF1">
    <property type="entry name" value="LARGE RIBOSOMAL SUBUNIT PROTEIN ML67"/>
    <property type="match status" value="1"/>
</dbReference>
<accession>A0AAE0HV37</accession>
<proteinExistence type="inferred from homology"/>
<evidence type="ECO:0000256" key="1">
    <source>
        <dbReference type="ARBA" id="ARBA00004173"/>
    </source>
</evidence>
<gene>
    <name evidence="10" type="ORF">B0H66DRAFT_351733</name>
</gene>
<keyword evidence="11" id="KW-1185">Reference proteome</keyword>
<evidence type="ECO:0000256" key="8">
    <source>
        <dbReference type="ARBA" id="ARBA00035185"/>
    </source>
</evidence>
<reference evidence="10" key="2">
    <citation type="submission" date="2023-06" db="EMBL/GenBank/DDBJ databases">
        <authorList>
            <consortium name="Lawrence Berkeley National Laboratory"/>
            <person name="Haridas S."/>
            <person name="Hensen N."/>
            <person name="Bonometti L."/>
            <person name="Westerberg I."/>
            <person name="Brannstrom I.O."/>
            <person name="Guillou S."/>
            <person name="Cros-Aarteil S."/>
            <person name="Calhoun S."/>
            <person name="Kuo A."/>
            <person name="Mondo S."/>
            <person name="Pangilinan J."/>
            <person name="Riley R."/>
            <person name="Labutti K."/>
            <person name="Andreopoulos B."/>
            <person name="Lipzen A."/>
            <person name="Chen C."/>
            <person name="Yanf M."/>
            <person name="Daum C."/>
            <person name="Ng V."/>
            <person name="Clum A."/>
            <person name="Steindorff A."/>
            <person name="Ohm R."/>
            <person name="Martin F."/>
            <person name="Silar P."/>
            <person name="Natvig D."/>
            <person name="Lalanne C."/>
            <person name="Gautier V."/>
            <person name="Ament-Velasquez S.L."/>
            <person name="Kruys A."/>
            <person name="Hutchinson M.I."/>
            <person name="Powell A.J."/>
            <person name="Barry K."/>
            <person name="Miller A.N."/>
            <person name="Grigoriev I.V."/>
            <person name="Debuchy R."/>
            <person name="Gladieux P."/>
            <person name="Thoren M.H."/>
            <person name="Johannesson H."/>
        </authorList>
    </citation>
    <scope>NUCLEOTIDE SEQUENCE</scope>
    <source>
        <strain evidence="10">CBS 118394</strain>
    </source>
</reference>
<feature type="region of interest" description="Disordered" evidence="9">
    <location>
        <begin position="289"/>
        <end position="353"/>
    </location>
</feature>
<evidence type="ECO:0000256" key="4">
    <source>
        <dbReference type="ARBA" id="ARBA00023015"/>
    </source>
</evidence>